<evidence type="ECO:0000313" key="1">
    <source>
        <dbReference type="EMBL" id="DAF57585.1"/>
    </source>
</evidence>
<dbReference type="SUPFAM" id="SSF52540">
    <property type="entry name" value="P-loop containing nucleoside triphosphate hydrolases"/>
    <property type="match status" value="1"/>
</dbReference>
<reference evidence="1" key="1">
    <citation type="journal article" date="2021" name="Proc. Natl. Acad. Sci. U.S.A.">
        <title>A Catalog of Tens of Thousands of Viruses from Human Metagenomes Reveals Hidden Associations with Chronic Diseases.</title>
        <authorList>
            <person name="Tisza M.J."/>
            <person name="Buck C.B."/>
        </authorList>
    </citation>
    <scope>NUCLEOTIDE SEQUENCE</scope>
    <source>
        <strain evidence="1">CtqfO1</strain>
    </source>
</reference>
<organism evidence="1">
    <name type="scientific">Myoviridae sp. ctqfO1</name>
    <dbReference type="NCBI Taxonomy" id="2827710"/>
    <lineage>
        <taxon>Viruses</taxon>
        <taxon>Duplodnaviria</taxon>
        <taxon>Heunggongvirae</taxon>
        <taxon>Uroviricota</taxon>
        <taxon>Caudoviricetes</taxon>
    </lineage>
</organism>
<dbReference type="EMBL" id="BK032734">
    <property type="protein sequence ID" value="DAF57585.1"/>
    <property type="molecule type" value="Genomic_DNA"/>
</dbReference>
<accession>A0A8S5T2U8</accession>
<protein>
    <submittedName>
        <fullName evidence="1">Uncharacterized protein</fullName>
    </submittedName>
</protein>
<sequence>MTPPIDINNSRAVLFVTNSPDKVKQFLTPLVDNNNFFDFPTCSRETIITITRIYEEESAATIFLHEIIVPTALALLKPLEDCTRPIRLFAVAPSTDDVPPPLLSRFRVVHLDREVNPLAREFLATKTLKTIPCDLSFYVDLAGFIPLVEYNINHDWYNVNTSFEKNIKNLELIGAILRDISLCTHNIFWKYHFDRLKRCWIWD</sequence>
<dbReference type="InterPro" id="IPR027417">
    <property type="entry name" value="P-loop_NTPase"/>
</dbReference>
<proteinExistence type="predicted"/>
<name>A0A8S5T2U8_9CAUD</name>